<dbReference type="PANTHER" id="PTHR32215:SF0">
    <property type="entry name" value="CILIA- AND FLAGELLA-ASSOCIATED PROTEIN 57"/>
    <property type="match status" value="1"/>
</dbReference>
<feature type="coiled-coil region" evidence="1">
    <location>
        <begin position="210"/>
        <end position="237"/>
    </location>
</feature>
<name>A0ABN9WYN9_9DINO</name>
<evidence type="ECO:0000313" key="3">
    <source>
        <dbReference type="Proteomes" id="UP001189429"/>
    </source>
</evidence>
<dbReference type="EMBL" id="CAUYUJ010019476">
    <property type="protein sequence ID" value="CAK0891427.1"/>
    <property type="molecule type" value="Genomic_DNA"/>
</dbReference>
<feature type="non-terminal residue" evidence="2">
    <location>
        <position position="238"/>
    </location>
</feature>
<proteinExistence type="predicted"/>
<dbReference type="Proteomes" id="UP001189429">
    <property type="component" value="Unassembled WGS sequence"/>
</dbReference>
<reference evidence="2" key="1">
    <citation type="submission" date="2023-10" db="EMBL/GenBank/DDBJ databases">
        <authorList>
            <person name="Chen Y."/>
            <person name="Shah S."/>
            <person name="Dougan E. K."/>
            <person name="Thang M."/>
            <person name="Chan C."/>
        </authorList>
    </citation>
    <scope>NUCLEOTIDE SEQUENCE [LARGE SCALE GENOMIC DNA]</scope>
</reference>
<organism evidence="2 3">
    <name type="scientific">Prorocentrum cordatum</name>
    <dbReference type="NCBI Taxonomy" id="2364126"/>
    <lineage>
        <taxon>Eukaryota</taxon>
        <taxon>Sar</taxon>
        <taxon>Alveolata</taxon>
        <taxon>Dinophyceae</taxon>
        <taxon>Prorocentrales</taxon>
        <taxon>Prorocentraceae</taxon>
        <taxon>Prorocentrum</taxon>
    </lineage>
</organism>
<sequence>MVLMSARAHDKIRAQASIEVRAASLGACLGVDLAACRRLCRSTVRKRMLKIKGAHGRLRGMARASRKYEPAIFKAGTQLGSVRVFTWPFPDGEPIRPFTDVALHAHSINTLSLSVNAHLLFSACQGGTVMASHVRPEKPGGGSYAPGQLAQRFVHYRFREDGGSHRNTNREDRGGRKIHDLQRKLTEAGQGFSNQAATMDELILLPKAYFQECLHEIKELEERANSLEHESEYTLEQK</sequence>
<gene>
    <name evidence="2" type="ORF">PCOR1329_LOCUS71395</name>
</gene>
<keyword evidence="3" id="KW-1185">Reference proteome</keyword>
<dbReference type="InterPro" id="IPR052993">
    <property type="entry name" value="CFA-57"/>
</dbReference>
<dbReference type="PANTHER" id="PTHR32215">
    <property type="entry name" value="CILIA- AND FLAGELLA-ASSOCIATED PROTEIN 57"/>
    <property type="match status" value="1"/>
</dbReference>
<comment type="caution">
    <text evidence="2">The sequence shown here is derived from an EMBL/GenBank/DDBJ whole genome shotgun (WGS) entry which is preliminary data.</text>
</comment>
<evidence type="ECO:0000313" key="2">
    <source>
        <dbReference type="EMBL" id="CAK0891427.1"/>
    </source>
</evidence>
<evidence type="ECO:0000256" key="1">
    <source>
        <dbReference type="SAM" id="Coils"/>
    </source>
</evidence>
<protein>
    <submittedName>
        <fullName evidence="2">Uncharacterized protein</fullName>
    </submittedName>
</protein>
<accession>A0ABN9WYN9</accession>
<keyword evidence="1" id="KW-0175">Coiled coil</keyword>